<dbReference type="OMA" id="SAHKANE"/>
<feature type="region of interest" description="Disordered" evidence="7">
    <location>
        <begin position="331"/>
        <end position="403"/>
    </location>
</feature>
<evidence type="ECO:0000256" key="5">
    <source>
        <dbReference type="ARBA" id="ARBA00023204"/>
    </source>
</evidence>
<dbReference type="GO" id="GO:0003684">
    <property type="term" value="F:damaged DNA binding"/>
    <property type="evidence" value="ECO:0007669"/>
    <property type="project" value="InterPro"/>
</dbReference>
<comment type="subcellular location">
    <subcellularLocation>
        <location evidence="1">Nucleus</location>
    </subcellularLocation>
</comment>
<comment type="similarity">
    <text evidence="2">Belongs to the ERCC1/RAD10/SWI10 family.</text>
</comment>
<evidence type="ECO:0000259" key="8">
    <source>
        <dbReference type="Pfam" id="PF03834"/>
    </source>
</evidence>
<dbReference type="NCBIfam" id="TIGR00597">
    <property type="entry name" value="rad10"/>
    <property type="match status" value="1"/>
</dbReference>
<feature type="compositionally biased region" description="Low complexity" evidence="7">
    <location>
        <begin position="10"/>
        <end position="29"/>
    </location>
</feature>
<dbReference type="SUPFAM" id="SSF47781">
    <property type="entry name" value="RuvA domain 2-like"/>
    <property type="match status" value="1"/>
</dbReference>
<reference evidence="9 10" key="1">
    <citation type="submission" date="2017-07" db="EMBL/GenBank/DDBJ databases">
        <title>Genome sequence of the Sordaria macrospora wild type strain R19027.</title>
        <authorList>
            <person name="Nowrousian M."/>
            <person name="Teichert I."/>
            <person name="Kueck U."/>
        </authorList>
    </citation>
    <scope>NUCLEOTIDE SEQUENCE [LARGE SCALE GENOMIC DNA]</scope>
    <source>
        <strain evidence="9 10">R19027</strain>
        <tissue evidence="9">Mycelium</tissue>
    </source>
</reference>
<keyword evidence="5" id="KW-0234">DNA repair</keyword>
<gene>
    <name evidence="9" type="ORF">SMACR_03883</name>
</gene>
<comment type="caution">
    <text evidence="9">The sequence shown here is derived from an EMBL/GenBank/DDBJ whole genome shotgun (WGS) entry which is preliminary data.</text>
</comment>
<keyword evidence="4" id="KW-0238">DNA-binding</keyword>
<feature type="compositionally biased region" description="Low complexity" evidence="7">
    <location>
        <begin position="380"/>
        <end position="392"/>
    </location>
</feature>
<evidence type="ECO:0000256" key="2">
    <source>
        <dbReference type="ARBA" id="ARBA00008283"/>
    </source>
</evidence>
<evidence type="ECO:0000256" key="7">
    <source>
        <dbReference type="SAM" id="MobiDB-lite"/>
    </source>
</evidence>
<dbReference type="GO" id="GO:0000110">
    <property type="term" value="C:nucleotide-excision repair factor 1 complex"/>
    <property type="evidence" value="ECO:0007669"/>
    <property type="project" value="TreeGrafter"/>
</dbReference>
<dbReference type="GO" id="GO:0070522">
    <property type="term" value="C:ERCC4-ERCC1 complex"/>
    <property type="evidence" value="ECO:0007669"/>
    <property type="project" value="TreeGrafter"/>
</dbReference>
<dbReference type="GO" id="GO:0070914">
    <property type="term" value="P:UV-damage excision repair"/>
    <property type="evidence" value="ECO:0007669"/>
    <property type="project" value="TreeGrafter"/>
</dbReference>
<dbReference type="AlphaFoldDB" id="A0A8S8ZQH2"/>
<evidence type="ECO:0000256" key="4">
    <source>
        <dbReference type="ARBA" id="ARBA00023125"/>
    </source>
</evidence>
<evidence type="ECO:0000256" key="1">
    <source>
        <dbReference type="ARBA" id="ARBA00004123"/>
    </source>
</evidence>
<dbReference type="PANTHER" id="PTHR12749:SF0">
    <property type="entry name" value="DNA EXCISION REPAIR PROTEIN ERCC-1"/>
    <property type="match status" value="1"/>
</dbReference>
<feature type="compositionally biased region" description="Pro residues" evidence="7">
    <location>
        <begin position="30"/>
        <end position="42"/>
    </location>
</feature>
<evidence type="ECO:0000256" key="3">
    <source>
        <dbReference type="ARBA" id="ARBA00022763"/>
    </source>
</evidence>
<dbReference type="InterPro" id="IPR047260">
    <property type="entry name" value="ERCC1-like_central_dom"/>
</dbReference>
<feature type="domain" description="ERCC1-like central" evidence="8">
    <location>
        <begin position="93"/>
        <end position="206"/>
    </location>
</feature>
<dbReference type="VEuPathDB" id="FungiDB:SMAC_03883"/>
<dbReference type="FunFam" id="3.40.50.10130:FF:000001">
    <property type="entry name" value="DNA excision repair protein ERCC-1"/>
    <property type="match status" value="1"/>
</dbReference>
<dbReference type="EMBL" id="NMPR01000084">
    <property type="protein sequence ID" value="KAA8631166.1"/>
    <property type="molecule type" value="Genomic_DNA"/>
</dbReference>
<evidence type="ECO:0000313" key="10">
    <source>
        <dbReference type="Proteomes" id="UP000433876"/>
    </source>
</evidence>
<accession>A0A8S8ZQH2</accession>
<feature type="compositionally biased region" description="Low complexity" evidence="7">
    <location>
        <begin position="77"/>
        <end position="98"/>
    </location>
</feature>
<proteinExistence type="inferred from homology"/>
<protein>
    <recommendedName>
        <fullName evidence="8">ERCC1-like central domain-containing protein</fullName>
    </recommendedName>
</protein>
<name>A0A8S8ZQH2_SORMA</name>
<keyword evidence="6" id="KW-0539">Nucleus</keyword>
<dbReference type="PANTHER" id="PTHR12749">
    <property type="entry name" value="EXCISION REPAIR CROSS-COMPLEMENTING 1 ERCC1"/>
    <property type="match status" value="1"/>
</dbReference>
<dbReference type="InterPro" id="IPR011335">
    <property type="entry name" value="Restrct_endonuc-II-like"/>
</dbReference>
<evidence type="ECO:0000256" key="6">
    <source>
        <dbReference type="ARBA" id="ARBA00023242"/>
    </source>
</evidence>
<sequence length="416" mass="44401">MDDDFDDADLLQALAASEAAAAARQQRQPQRPPPPQQAPPPGRGVVQPTPQHLDKPPPSNSSSSSSRIIQPTPQPLPGGVAVPGGARSSSSSSILVSPRQKGNPVLASIKSTAWEYSDIPSDYVLGSTTCCLFLSLKYHRLHPEYIYTRIRALQNRYSLRILLTLVDIPNHEEPLRELSKTSLVNNVTVILCWSAQEAARYLELYKSYEHASAAAIRGQTKRTYAEQMVEFVTVPRSVNKTDAIALVSTFGSLRSAINATTGTGTGAEGEERLGQVQGWGEKKVKGWRRAVEGGFRVGKAKGRKAVTDDSGGKGKGMSKVLEEAVDVGLGRVVGSESGTQSRTQTQARQQGTGSGTQNRAGTTGHRPEDDDLDKMETVMATSGSTSTTAAVAARRREEEELGGGIAAALAKLRQGG</sequence>
<dbReference type="Gene3D" id="3.40.50.10130">
    <property type="match status" value="1"/>
</dbReference>
<dbReference type="Gene3D" id="1.10.150.20">
    <property type="entry name" value="5' to 3' exonuclease, C-terminal subdomain"/>
    <property type="match status" value="1"/>
</dbReference>
<feature type="compositionally biased region" description="Low complexity" evidence="7">
    <location>
        <begin position="337"/>
        <end position="357"/>
    </location>
</feature>
<evidence type="ECO:0000313" key="9">
    <source>
        <dbReference type="EMBL" id="KAA8631166.1"/>
    </source>
</evidence>
<dbReference type="GO" id="GO:0006302">
    <property type="term" value="P:double-strand break repair"/>
    <property type="evidence" value="ECO:0007669"/>
    <property type="project" value="UniProtKB-ARBA"/>
</dbReference>
<keyword evidence="3" id="KW-0227">DNA damage</keyword>
<dbReference type="Pfam" id="PF03834">
    <property type="entry name" value="Rad10"/>
    <property type="match status" value="1"/>
</dbReference>
<dbReference type="SUPFAM" id="SSF52980">
    <property type="entry name" value="Restriction endonuclease-like"/>
    <property type="match status" value="1"/>
</dbReference>
<feature type="region of interest" description="Disordered" evidence="7">
    <location>
        <begin position="299"/>
        <end position="318"/>
    </location>
</feature>
<organism evidence="9 10">
    <name type="scientific">Sordaria macrospora</name>
    <dbReference type="NCBI Taxonomy" id="5147"/>
    <lineage>
        <taxon>Eukaryota</taxon>
        <taxon>Fungi</taxon>
        <taxon>Dikarya</taxon>
        <taxon>Ascomycota</taxon>
        <taxon>Pezizomycotina</taxon>
        <taxon>Sordariomycetes</taxon>
        <taxon>Sordariomycetidae</taxon>
        <taxon>Sordariales</taxon>
        <taxon>Sordariaceae</taxon>
        <taxon>Sordaria</taxon>
    </lineage>
</organism>
<dbReference type="GO" id="GO:0006312">
    <property type="term" value="P:mitotic recombination"/>
    <property type="evidence" value="ECO:0007669"/>
    <property type="project" value="TreeGrafter"/>
</dbReference>
<dbReference type="GO" id="GO:0003697">
    <property type="term" value="F:single-stranded DNA binding"/>
    <property type="evidence" value="ECO:0007669"/>
    <property type="project" value="TreeGrafter"/>
</dbReference>
<dbReference type="CDD" id="cd22325">
    <property type="entry name" value="ERCC1_C-like"/>
    <property type="match status" value="1"/>
</dbReference>
<dbReference type="InterPro" id="IPR004579">
    <property type="entry name" value="ERCC1/RAD10/SWI10"/>
</dbReference>
<feature type="region of interest" description="Disordered" evidence="7">
    <location>
        <begin position="1"/>
        <end position="98"/>
    </location>
</feature>
<dbReference type="Proteomes" id="UP000433876">
    <property type="component" value="Unassembled WGS sequence"/>
</dbReference>
<dbReference type="InterPro" id="IPR010994">
    <property type="entry name" value="RuvA_2-like"/>
</dbReference>